<keyword evidence="9" id="KW-0503">Monooxygenase</keyword>
<evidence type="ECO:0000256" key="2">
    <source>
        <dbReference type="ARBA" id="ARBA00004370"/>
    </source>
</evidence>
<dbReference type="GO" id="GO:0016705">
    <property type="term" value="F:oxidoreductase activity, acting on paired donors, with incorporation or reduction of molecular oxygen"/>
    <property type="evidence" value="ECO:0007669"/>
    <property type="project" value="InterPro"/>
</dbReference>
<dbReference type="InterPro" id="IPR036396">
    <property type="entry name" value="Cyt_P450_sf"/>
</dbReference>
<dbReference type="Pfam" id="PF00067">
    <property type="entry name" value="p450"/>
    <property type="match status" value="1"/>
</dbReference>
<evidence type="ECO:0000256" key="9">
    <source>
        <dbReference type="ARBA" id="ARBA00023033"/>
    </source>
</evidence>
<sequence length="340" mass="39416">MANIFAFFLFLFFLLYLCISRRVQKSDSKRKVPPKAGSAWPLIGHLHLLGGSQPPHITLGNMADKYGPIFTIWLGVHRTLVVSSWEIAKECFTTNDKAFANRPKALALELLGYNYAMFGFSPYGPYWRQVRKMAMLEVLSNHRLETLKHIREAEVDNSIKEIFELLGKKNKVFVEMERWFGYTTLNMVSRMVVGKRFGGTTTKENEGNDEYRKALREFFDLTGKFVVSDALPYLRWLDVGGYEKAMKKTAKKLDHMVGEWLEEHKQRKLCGGMKEHQDFMDVLLSIVTDEDESSSYDADTIIKATCLVRVLFHNHIILHLHYSIFHSPKIRFLPKFHNLI</sequence>
<dbReference type="InterPro" id="IPR001128">
    <property type="entry name" value="Cyt_P450"/>
</dbReference>
<keyword evidence="11" id="KW-0732">Signal</keyword>
<organism evidence="12 13">
    <name type="scientific">Quercus rubra</name>
    <name type="common">Northern red oak</name>
    <name type="synonym">Quercus borealis</name>
    <dbReference type="NCBI Taxonomy" id="3512"/>
    <lineage>
        <taxon>Eukaryota</taxon>
        <taxon>Viridiplantae</taxon>
        <taxon>Streptophyta</taxon>
        <taxon>Embryophyta</taxon>
        <taxon>Tracheophyta</taxon>
        <taxon>Spermatophyta</taxon>
        <taxon>Magnoliopsida</taxon>
        <taxon>eudicotyledons</taxon>
        <taxon>Gunneridae</taxon>
        <taxon>Pentapetalae</taxon>
        <taxon>rosids</taxon>
        <taxon>fabids</taxon>
        <taxon>Fagales</taxon>
        <taxon>Fagaceae</taxon>
        <taxon>Quercus</taxon>
    </lineage>
</organism>
<evidence type="ECO:0000313" key="13">
    <source>
        <dbReference type="Proteomes" id="UP001324115"/>
    </source>
</evidence>
<keyword evidence="6" id="KW-1133">Transmembrane helix</keyword>
<dbReference type="Gene3D" id="1.10.630.10">
    <property type="entry name" value="Cytochrome P450"/>
    <property type="match status" value="1"/>
</dbReference>
<keyword evidence="4" id="KW-0812">Transmembrane</keyword>
<dbReference type="InterPro" id="IPR050651">
    <property type="entry name" value="Plant_Cytochrome_P450_Monoox"/>
</dbReference>
<keyword evidence="8" id="KW-0408">Iron</keyword>
<evidence type="ECO:0000256" key="4">
    <source>
        <dbReference type="ARBA" id="ARBA00022692"/>
    </source>
</evidence>
<reference evidence="12 13" key="1">
    <citation type="journal article" date="2023" name="G3 (Bethesda)">
        <title>A haplotype-resolved chromosome-scale genome for Quercus rubra L. provides insights into the genetics of adaptive traits for red oak species.</title>
        <authorList>
            <person name="Kapoor B."/>
            <person name="Jenkins J."/>
            <person name="Schmutz J."/>
            <person name="Zhebentyayeva T."/>
            <person name="Kuelheim C."/>
            <person name="Coggeshall M."/>
            <person name="Heim C."/>
            <person name="Lasky J.R."/>
            <person name="Leites L."/>
            <person name="Islam-Faridi N."/>
            <person name="Romero-Severson J."/>
            <person name="DeLeo V.L."/>
            <person name="Lucas S.M."/>
            <person name="Lazic D."/>
            <person name="Gailing O."/>
            <person name="Carlson J."/>
            <person name="Staton M."/>
        </authorList>
    </citation>
    <scope>NUCLEOTIDE SEQUENCE [LARGE SCALE GENOMIC DNA]</scope>
    <source>
        <strain evidence="12">Pseudo-F2</strain>
    </source>
</reference>
<keyword evidence="13" id="KW-1185">Reference proteome</keyword>
<keyword evidence="7" id="KW-0560">Oxidoreductase</keyword>
<feature type="chain" id="PRO_5042908619" description="Cytochrome P450" evidence="11">
    <location>
        <begin position="21"/>
        <end position="340"/>
    </location>
</feature>
<gene>
    <name evidence="12" type="ORF">RGQ29_014944</name>
</gene>
<name>A0AAN7FQU9_QUERU</name>
<comment type="cofactor">
    <cofactor evidence="1">
        <name>heme</name>
        <dbReference type="ChEBI" id="CHEBI:30413"/>
    </cofactor>
</comment>
<evidence type="ECO:0000256" key="1">
    <source>
        <dbReference type="ARBA" id="ARBA00001971"/>
    </source>
</evidence>
<dbReference type="GO" id="GO:0016020">
    <property type="term" value="C:membrane"/>
    <property type="evidence" value="ECO:0007669"/>
    <property type="project" value="UniProtKB-SubCell"/>
</dbReference>
<keyword evidence="10" id="KW-0472">Membrane</keyword>
<evidence type="ECO:0000256" key="8">
    <source>
        <dbReference type="ARBA" id="ARBA00023004"/>
    </source>
</evidence>
<evidence type="ECO:0000256" key="5">
    <source>
        <dbReference type="ARBA" id="ARBA00022723"/>
    </source>
</evidence>
<accession>A0AAN7FQU9</accession>
<comment type="caution">
    <text evidence="12">The sequence shown here is derived from an EMBL/GenBank/DDBJ whole genome shotgun (WGS) entry which is preliminary data.</text>
</comment>
<dbReference type="GO" id="GO:0005506">
    <property type="term" value="F:iron ion binding"/>
    <property type="evidence" value="ECO:0007669"/>
    <property type="project" value="InterPro"/>
</dbReference>
<dbReference type="InterPro" id="IPR002401">
    <property type="entry name" value="Cyt_P450_E_grp-I"/>
</dbReference>
<keyword evidence="3" id="KW-0349">Heme</keyword>
<evidence type="ECO:0000313" key="12">
    <source>
        <dbReference type="EMBL" id="KAK4597152.1"/>
    </source>
</evidence>
<evidence type="ECO:0000256" key="6">
    <source>
        <dbReference type="ARBA" id="ARBA00022989"/>
    </source>
</evidence>
<dbReference type="GO" id="GO:0020037">
    <property type="term" value="F:heme binding"/>
    <property type="evidence" value="ECO:0007669"/>
    <property type="project" value="InterPro"/>
</dbReference>
<dbReference type="SUPFAM" id="SSF48264">
    <property type="entry name" value="Cytochrome P450"/>
    <property type="match status" value="1"/>
</dbReference>
<comment type="subcellular location">
    <subcellularLocation>
        <location evidence="2">Membrane</location>
    </subcellularLocation>
</comment>
<dbReference type="GO" id="GO:0004497">
    <property type="term" value="F:monooxygenase activity"/>
    <property type="evidence" value="ECO:0007669"/>
    <property type="project" value="UniProtKB-KW"/>
</dbReference>
<evidence type="ECO:0000256" key="7">
    <source>
        <dbReference type="ARBA" id="ARBA00023002"/>
    </source>
</evidence>
<dbReference type="EMBL" id="JAXUIC010000003">
    <property type="protein sequence ID" value="KAK4597152.1"/>
    <property type="molecule type" value="Genomic_DNA"/>
</dbReference>
<evidence type="ECO:0000256" key="10">
    <source>
        <dbReference type="ARBA" id="ARBA00023136"/>
    </source>
</evidence>
<keyword evidence="5" id="KW-0479">Metal-binding</keyword>
<proteinExistence type="predicted"/>
<dbReference type="AlphaFoldDB" id="A0AAN7FQU9"/>
<dbReference type="Proteomes" id="UP001324115">
    <property type="component" value="Unassembled WGS sequence"/>
</dbReference>
<protein>
    <recommendedName>
        <fullName evidence="14">Cytochrome P450</fullName>
    </recommendedName>
</protein>
<evidence type="ECO:0008006" key="14">
    <source>
        <dbReference type="Google" id="ProtNLM"/>
    </source>
</evidence>
<dbReference type="PRINTS" id="PR00463">
    <property type="entry name" value="EP450I"/>
</dbReference>
<feature type="signal peptide" evidence="11">
    <location>
        <begin position="1"/>
        <end position="20"/>
    </location>
</feature>
<evidence type="ECO:0000256" key="3">
    <source>
        <dbReference type="ARBA" id="ARBA00022617"/>
    </source>
</evidence>
<dbReference type="PANTHER" id="PTHR47947:SF26">
    <property type="entry name" value="CYTOCHROME P450"/>
    <property type="match status" value="1"/>
</dbReference>
<evidence type="ECO:0000256" key="11">
    <source>
        <dbReference type="SAM" id="SignalP"/>
    </source>
</evidence>
<dbReference type="PANTHER" id="PTHR47947">
    <property type="entry name" value="CYTOCHROME P450 82C3-RELATED"/>
    <property type="match status" value="1"/>
</dbReference>